<dbReference type="Proteomes" id="UP000515908">
    <property type="component" value="Chromosome 03"/>
</dbReference>
<dbReference type="EMBL" id="LR877147">
    <property type="protein sequence ID" value="CAD2214454.1"/>
    <property type="molecule type" value="Genomic_DNA"/>
</dbReference>
<proteinExistence type="predicted"/>
<evidence type="ECO:0000313" key="1">
    <source>
        <dbReference type="EMBL" id="CAD2214454.1"/>
    </source>
</evidence>
<organism evidence="1 2">
    <name type="scientific">Angomonas deanei</name>
    <dbReference type="NCBI Taxonomy" id="59799"/>
    <lineage>
        <taxon>Eukaryota</taxon>
        <taxon>Discoba</taxon>
        <taxon>Euglenozoa</taxon>
        <taxon>Kinetoplastea</taxon>
        <taxon>Metakinetoplastina</taxon>
        <taxon>Trypanosomatida</taxon>
        <taxon>Trypanosomatidae</taxon>
        <taxon>Strigomonadinae</taxon>
        <taxon>Angomonas</taxon>
    </lineage>
</organism>
<protein>
    <recommendedName>
        <fullName evidence="3">Leucine Rich repeat</fullName>
    </recommendedName>
</protein>
<keyword evidence="2" id="KW-1185">Reference proteome</keyword>
<dbReference type="AlphaFoldDB" id="A0A7G2C5M0"/>
<dbReference type="VEuPathDB" id="TriTrypDB:ADEAN_000190000"/>
<name>A0A7G2C5M0_9TRYP</name>
<evidence type="ECO:0000313" key="2">
    <source>
        <dbReference type="Proteomes" id="UP000515908"/>
    </source>
</evidence>
<accession>A0A7G2C5M0</accession>
<sequence>MKETLTADHRETLTIPGNLNSLVGEANVREFFETIAALPNLKSITGYFTSIHHCYLQHKEGIVPRKVLGAFCAGRPRTTYKLNADICDKLQLAELSVSDYFTTVIPLLPEVTDVWVSKTKITTLDWCAALPERIRRVDIDYCPNIQDCTPLLKMKGLKQVWFNSKTNSSFNAVKEQLRGKGVTCKMPG</sequence>
<reference evidence="1 2" key="1">
    <citation type="submission" date="2020-08" db="EMBL/GenBank/DDBJ databases">
        <authorList>
            <person name="Newling K."/>
            <person name="Davey J."/>
            <person name="Forrester S."/>
        </authorList>
    </citation>
    <scope>NUCLEOTIDE SEQUENCE [LARGE SCALE GENOMIC DNA]</scope>
    <source>
        <strain evidence="2">Crithidia deanei Carvalho (ATCC PRA-265)</strain>
    </source>
</reference>
<evidence type="ECO:0008006" key="3">
    <source>
        <dbReference type="Google" id="ProtNLM"/>
    </source>
</evidence>
<gene>
    <name evidence="1" type="ORF">ADEAN_000190000</name>
</gene>